<dbReference type="GO" id="GO:0016787">
    <property type="term" value="F:hydrolase activity"/>
    <property type="evidence" value="ECO:0007669"/>
    <property type="project" value="UniProtKB-KW"/>
</dbReference>
<dbReference type="InterPro" id="IPR029058">
    <property type="entry name" value="AB_hydrolase_fold"/>
</dbReference>
<evidence type="ECO:0000313" key="2">
    <source>
        <dbReference type="EMBL" id="TKZ17089.1"/>
    </source>
</evidence>
<feature type="chain" id="PRO_5020715053" evidence="1">
    <location>
        <begin position="19"/>
        <end position="367"/>
    </location>
</feature>
<dbReference type="OrthoDB" id="9797755at2"/>
<dbReference type="PIRSF" id="PIRSF033909">
    <property type="entry name" value="UCP033909"/>
    <property type="match status" value="1"/>
</dbReference>
<accession>A0A4U7MVG0</accession>
<gene>
    <name evidence="2" type="ORF">FAP39_15705</name>
</gene>
<dbReference type="InterPro" id="IPR014586">
    <property type="entry name" value="UCP033909"/>
</dbReference>
<comment type="caution">
    <text evidence="2">The sequence shown here is derived from an EMBL/GenBank/DDBJ whole genome shotgun (WGS) entry which is preliminary data.</text>
</comment>
<keyword evidence="2" id="KW-0378">Hydrolase</keyword>
<dbReference type="Gene3D" id="3.40.50.1820">
    <property type="entry name" value="alpha/beta hydrolase"/>
    <property type="match status" value="1"/>
</dbReference>
<dbReference type="SUPFAM" id="SSF53474">
    <property type="entry name" value="alpha/beta-Hydrolases"/>
    <property type="match status" value="1"/>
</dbReference>
<dbReference type="PANTHER" id="PTHR36513">
    <property type="entry name" value="ABC TRANSMEMBRANE TYPE-1 DOMAIN-CONTAINING PROTEIN"/>
    <property type="match status" value="1"/>
</dbReference>
<evidence type="ECO:0000313" key="3">
    <source>
        <dbReference type="Proteomes" id="UP000306575"/>
    </source>
</evidence>
<dbReference type="Proteomes" id="UP000306575">
    <property type="component" value="Unassembled WGS sequence"/>
</dbReference>
<dbReference type="PROSITE" id="PS51257">
    <property type="entry name" value="PROKAR_LIPOPROTEIN"/>
    <property type="match status" value="1"/>
</dbReference>
<sequence>MAFRVLVFFIAFGVAACADRSIAPVLPEAMASDNLAEVFIATNRGTNAAGYFDETRSDKLSFVHSWVSMPPDRVAGDPPLFKPKPNLKKHFALASQDTYPSGSAFLADIRKRLAQLPPENREVTLYVHGFYNGYADTVFRMAQMYTDFGAEGIPMVFAWPSAGSPTGYTYDRDSALHARDELEELLYMLPQTGARNILVVGHSMGGMLLMETLRQIEIARPGWAAANISSTLLMSPDISIDVFREQAKRAGTLPQPFIVVTSKEDKVLKLSSLVNKETDRLGLGNSIDELTEFPITFVDITRFSKTADNPHFVLAESPALISMMTAVRQMPNFAHADAQSTLGSLASSSLQVQNATEYELTPDLPRN</sequence>
<name>A0A4U7MVG0_9RHOB</name>
<feature type="signal peptide" evidence="1">
    <location>
        <begin position="1"/>
        <end position="18"/>
    </location>
</feature>
<dbReference type="PANTHER" id="PTHR36513:SF1">
    <property type="entry name" value="TRANSMEMBRANE PROTEIN"/>
    <property type="match status" value="1"/>
</dbReference>
<keyword evidence="3" id="KW-1185">Reference proteome</keyword>
<proteinExistence type="predicted"/>
<dbReference type="InterPro" id="IPR010297">
    <property type="entry name" value="DUF900_hydrolase"/>
</dbReference>
<dbReference type="RefSeq" id="WP_138017337.1">
    <property type="nucleotide sequence ID" value="NZ_SULI01000029.1"/>
</dbReference>
<dbReference type="EMBL" id="SULI01000029">
    <property type="protein sequence ID" value="TKZ17089.1"/>
    <property type="molecule type" value="Genomic_DNA"/>
</dbReference>
<evidence type="ECO:0000256" key="1">
    <source>
        <dbReference type="SAM" id="SignalP"/>
    </source>
</evidence>
<keyword evidence="1" id="KW-0732">Signal</keyword>
<protein>
    <submittedName>
        <fullName evidence="2">Alpha/beta fold hydrolase</fullName>
    </submittedName>
</protein>
<reference evidence="2 3" key="1">
    <citation type="submission" date="2019-04" db="EMBL/GenBank/DDBJ databases">
        <title>Genome sequence of Pelagicola litoralis CL-ES2.</title>
        <authorList>
            <person name="Cao J."/>
        </authorList>
    </citation>
    <scope>NUCLEOTIDE SEQUENCE [LARGE SCALE GENOMIC DNA]</scope>
    <source>
        <strain evidence="2 3">CL-ES2</strain>
    </source>
</reference>
<dbReference type="AlphaFoldDB" id="A0A4U7MVG0"/>
<organism evidence="2 3">
    <name type="scientific">Shimia litoralis</name>
    <dbReference type="NCBI Taxonomy" id="420403"/>
    <lineage>
        <taxon>Bacteria</taxon>
        <taxon>Pseudomonadati</taxon>
        <taxon>Pseudomonadota</taxon>
        <taxon>Alphaproteobacteria</taxon>
        <taxon>Rhodobacterales</taxon>
        <taxon>Roseobacteraceae</taxon>
    </lineage>
</organism>
<dbReference type="Pfam" id="PF05990">
    <property type="entry name" value="DUF900"/>
    <property type="match status" value="1"/>
</dbReference>